<protein>
    <submittedName>
        <fullName evidence="1">Uncharacterized protein</fullName>
    </submittedName>
</protein>
<evidence type="ECO:0000313" key="2">
    <source>
        <dbReference type="Proteomes" id="UP001558850"/>
    </source>
</evidence>
<evidence type="ECO:0000313" key="1">
    <source>
        <dbReference type="EMBL" id="MEX3934825.1"/>
    </source>
</evidence>
<dbReference type="Proteomes" id="UP001558850">
    <property type="component" value="Unassembled WGS sequence"/>
</dbReference>
<reference evidence="1" key="1">
    <citation type="submission" date="2024-07" db="EMBL/GenBank/DDBJ databases">
        <title>A survey of Mimosa microsymbionts across Brazilian biomes reveals a high diversity of Paraburkholderia nodulating endemic species, but also that Cupriavidus is common as a symbiont of widespread species.</title>
        <authorList>
            <person name="Rouws L."/>
            <person name="Barauna A."/>
            <person name="Beukes C."/>
            <person name="Rouws J.R.C."/>
            <person name="De Faria S.M."/>
            <person name="Gross E."/>
            <person name="Bueno Dos Reis Junior F."/>
            <person name="Simon M.F."/>
            <person name="Maluk M."/>
            <person name="Odee D.W."/>
            <person name="Kenicer G."/>
            <person name="Young J.P.W."/>
            <person name="Reis V.M."/>
            <person name="Zilli J."/>
            <person name="James E.K."/>
        </authorList>
    </citation>
    <scope>NUCLEOTIDE SEQUENCE</scope>
    <source>
        <strain evidence="1">EG181B</strain>
    </source>
</reference>
<sequence>MTDFADAFKRGQDAAALAAQARAELEEVFAEAREQLLNATDGKLELSMRGFPKPRKRSPAEVLLGGAIAWAAALEERETEPWIAARNPKAEDTEWVRLAKWDRPQEGYPCQISYDRTDVRCHDRTAFADAIGEMLANAWIGEKLRELLNLPLKQAQ</sequence>
<proteinExistence type="predicted"/>
<dbReference type="EMBL" id="JBFRCH010000015">
    <property type="protein sequence ID" value="MEX3934825.1"/>
    <property type="molecule type" value="Genomic_DNA"/>
</dbReference>
<gene>
    <name evidence="1" type="ORF">AB4Y32_24060</name>
</gene>
<organism evidence="1 2">
    <name type="scientific">Paraburkholderia phymatum</name>
    <dbReference type="NCBI Taxonomy" id="148447"/>
    <lineage>
        <taxon>Bacteria</taxon>
        <taxon>Pseudomonadati</taxon>
        <taxon>Pseudomonadota</taxon>
        <taxon>Betaproteobacteria</taxon>
        <taxon>Burkholderiales</taxon>
        <taxon>Burkholderiaceae</taxon>
        <taxon>Paraburkholderia</taxon>
    </lineage>
</organism>
<name>A0ACC6U540_9BURK</name>
<keyword evidence="2" id="KW-1185">Reference proteome</keyword>
<comment type="caution">
    <text evidence="1">The sequence shown here is derived from an EMBL/GenBank/DDBJ whole genome shotgun (WGS) entry which is preliminary data.</text>
</comment>
<accession>A0ACC6U540</accession>